<keyword evidence="13" id="KW-0804">Transcription</keyword>
<dbReference type="InterPro" id="IPR038718">
    <property type="entry name" value="SNF2-like_sf"/>
</dbReference>
<dbReference type="InterPro" id="IPR049730">
    <property type="entry name" value="SNF2/RAD54-like_C"/>
</dbReference>
<dbReference type="InterPro" id="IPR001650">
    <property type="entry name" value="Helicase_C-like"/>
</dbReference>
<dbReference type="GO" id="GO:0044027">
    <property type="term" value="P:negative regulation of gene expression via chromosomal CpG island methylation"/>
    <property type="evidence" value="ECO:0007669"/>
    <property type="project" value="TreeGrafter"/>
</dbReference>
<feature type="compositionally biased region" description="Basic and acidic residues" evidence="18">
    <location>
        <begin position="288"/>
        <end position="313"/>
    </location>
</feature>
<feature type="compositionally biased region" description="Basic and acidic residues" evidence="18">
    <location>
        <begin position="390"/>
        <end position="430"/>
    </location>
</feature>
<accession>A0A8J1UAT6</accession>
<evidence type="ECO:0000313" key="19">
    <source>
        <dbReference type="EMBL" id="CAH1773358.1"/>
    </source>
</evidence>
<feature type="compositionally biased region" description="Basic residues" evidence="18">
    <location>
        <begin position="1170"/>
        <end position="1181"/>
    </location>
</feature>
<comment type="function">
    <text evidence="16">Plays an essential role in normal development and survival. Involved in regulation of the expansion or survival of lymphoid cells. Required for de novo or maintenance DNA methylation. May control silencing of the imprinted CDKN1C gene through DNA methylation. May play a role in formation and organization of heterochromatin, implying a functional role in the regulation of transcription and mitosis.</text>
</comment>
<dbReference type="InterPro" id="IPR014001">
    <property type="entry name" value="Helicase_ATP-bd"/>
</dbReference>
<dbReference type="Gene3D" id="3.40.50.10810">
    <property type="entry name" value="Tandem AAA-ATPase domain"/>
    <property type="match status" value="1"/>
</dbReference>
<feature type="compositionally biased region" description="Basic and acidic residues" evidence="18">
    <location>
        <begin position="467"/>
        <end position="486"/>
    </location>
</feature>
<evidence type="ECO:0000256" key="1">
    <source>
        <dbReference type="ARBA" id="ARBA00004123"/>
    </source>
</evidence>
<dbReference type="GO" id="GO:0031508">
    <property type="term" value="P:pericentric heterochromatin formation"/>
    <property type="evidence" value="ECO:0007669"/>
    <property type="project" value="TreeGrafter"/>
</dbReference>
<feature type="compositionally biased region" description="Basic and acidic residues" evidence="18">
    <location>
        <begin position="266"/>
        <end position="277"/>
    </location>
</feature>
<evidence type="ECO:0000256" key="8">
    <source>
        <dbReference type="ARBA" id="ARBA00022801"/>
    </source>
</evidence>
<feature type="compositionally biased region" description="Low complexity" evidence="18">
    <location>
        <begin position="328"/>
        <end position="359"/>
    </location>
</feature>
<keyword evidence="6" id="KW-0547">Nucleotide-binding</keyword>
<dbReference type="OrthoDB" id="5857104at2759"/>
<dbReference type="SMART" id="SM00487">
    <property type="entry name" value="DEXDc"/>
    <property type="match status" value="1"/>
</dbReference>
<reference evidence="19" key="1">
    <citation type="submission" date="2022-03" db="EMBL/GenBank/DDBJ databases">
        <authorList>
            <person name="Martin C."/>
        </authorList>
    </citation>
    <scope>NUCLEOTIDE SEQUENCE</scope>
</reference>
<keyword evidence="12" id="KW-0175">Coiled coil</keyword>
<evidence type="ECO:0000256" key="14">
    <source>
        <dbReference type="ARBA" id="ARBA00023242"/>
    </source>
</evidence>
<dbReference type="InterPro" id="IPR027417">
    <property type="entry name" value="P-loop_NTPase"/>
</dbReference>
<feature type="compositionally biased region" description="Polar residues" evidence="18">
    <location>
        <begin position="102"/>
        <end position="117"/>
    </location>
</feature>
<dbReference type="AlphaFoldDB" id="A0A8J1UAT6"/>
<dbReference type="GO" id="GO:0003682">
    <property type="term" value="F:chromatin binding"/>
    <property type="evidence" value="ECO:0007669"/>
    <property type="project" value="TreeGrafter"/>
</dbReference>
<dbReference type="FunFam" id="3.40.50.300:FF:000577">
    <property type="entry name" value="lymphoid-specific helicase isoform X1"/>
    <property type="match status" value="1"/>
</dbReference>
<evidence type="ECO:0000256" key="15">
    <source>
        <dbReference type="ARBA" id="ARBA00023306"/>
    </source>
</evidence>
<comment type="similarity">
    <text evidence="2">Belongs to the SNF2/RAD54 helicase family.</text>
</comment>
<evidence type="ECO:0000256" key="5">
    <source>
        <dbReference type="ARBA" id="ARBA00022618"/>
    </source>
</evidence>
<dbReference type="GO" id="GO:0006346">
    <property type="term" value="P:DNA methylation-dependent constitutive heterochromatin formation"/>
    <property type="evidence" value="ECO:0007669"/>
    <property type="project" value="TreeGrafter"/>
</dbReference>
<feature type="region of interest" description="Disordered" evidence="18">
    <location>
        <begin position="1"/>
        <end position="240"/>
    </location>
</feature>
<dbReference type="GO" id="GO:0004386">
    <property type="term" value="F:helicase activity"/>
    <property type="evidence" value="ECO:0007669"/>
    <property type="project" value="UniProtKB-KW"/>
</dbReference>
<dbReference type="InterPro" id="IPR000330">
    <property type="entry name" value="SNF2_N"/>
</dbReference>
<dbReference type="PANTHER" id="PTHR47161">
    <property type="entry name" value="LYMPHOID-SPECIFIC HELICASE"/>
    <property type="match status" value="1"/>
</dbReference>
<feature type="compositionally biased region" description="Basic and acidic residues" evidence="18">
    <location>
        <begin position="12"/>
        <end position="25"/>
    </location>
</feature>
<dbReference type="GO" id="GO:0005634">
    <property type="term" value="C:nucleus"/>
    <property type="evidence" value="ECO:0007669"/>
    <property type="project" value="UniProtKB-SubCell"/>
</dbReference>
<dbReference type="GO" id="GO:0051301">
    <property type="term" value="P:cell division"/>
    <property type="evidence" value="ECO:0007669"/>
    <property type="project" value="UniProtKB-KW"/>
</dbReference>
<evidence type="ECO:0000256" key="7">
    <source>
        <dbReference type="ARBA" id="ARBA00022776"/>
    </source>
</evidence>
<evidence type="ECO:0000256" key="17">
    <source>
        <dbReference type="ARBA" id="ARBA00081399"/>
    </source>
</evidence>
<dbReference type="GO" id="GO:0016787">
    <property type="term" value="F:hydrolase activity"/>
    <property type="evidence" value="ECO:0007669"/>
    <property type="project" value="UniProtKB-KW"/>
</dbReference>
<dbReference type="SMART" id="SM00490">
    <property type="entry name" value="HELICc"/>
    <property type="match status" value="1"/>
</dbReference>
<keyword evidence="3" id="KW-0217">Developmental protein</keyword>
<dbReference type="Pfam" id="PF00271">
    <property type="entry name" value="Helicase_C"/>
    <property type="match status" value="1"/>
</dbReference>
<keyword evidence="5" id="KW-0132">Cell division</keyword>
<evidence type="ECO:0000256" key="9">
    <source>
        <dbReference type="ARBA" id="ARBA00022806"/>
    </source>
</evidence>
<keyword evidence="15" id="KW-0131">Cell cycle</keyword>
<feature type="compositionally biased region" description="Polar residues" evidence="18">
    <location>
        <begin position="370"/>
        <end position="380"/>
    </location>
</feature>
<evidence type="ECO:0000256" key="3">
    <source>
        <dbReference type="ARBA" id="ARBA00022473"/>
    </source>
</evidence>
<dbReference type="GO" id="GO:0005524">
    <property type="term" value="F:ATP binding"/>
    <property type="evidence" value="ECO:0007669"/>
    <property type="project" value="UniProtKB-KW"/>
</dbReference>
<evidence type="ECO:0000256" key="2">
    <source>
        <dbReference type="ARBA" id="ARBA00007025"/>
    </source>
</evidence>
<dbReference type="GO" id="GO:0005721">
    <property type="term" value="C:pericentric heterochromatin"/>
    <property type="evidence" value="ECO:0007669"/>
    <property type="project" value="TreeGrafter"/>
</dbReference>
<keyword evidence="20" id="KW-1185">Reference proteome</keyword>
<evidence type="ECO:0000256" key="11">
    <source>
        <dbReference type="ARBA" id="ARBA00023015"/>
    </source>
</evidence>
<evidence type="ECO:0000256" key="4">
    <source>
        <dbReference type="ARBA" id="ARBA00022553"/>
    </source>
</evidence>
<keyword evidence="8" id="KW-0378">Hydrolase</keyword>
<dbReference type="EMBL" id="CAIIXF020000001">
    <property type="protein sequence ID" value="CAH1773358.1"/>
    <property type="molecule type" value="Genomic_DNA"/>
</dbReference>
<dbReference type="Pfam" id="PF00176">
    <property type="entry name" value="SNF2-rel_dom"/>
    <property type="match status" value="1"/>
</dbReference>
<proteinExistence type="inferred from homology"/>
<dbReference type="SUPFAM" id="SSF52540">
    <property type="entry name" value="P-loop containing nucleoside triphosphate hydrolases"/>
    <property type="match status" value="2"/>
</dbReference>
<dbReference type="Gene3D" id="3.40.50.300">
    <property type="entry name" value="P-loop containing nucleotide triphosphate hydrolases"/>
    <property type="match status" value="1"/>
</dbReference>
<evidence type="ECO:0000256" key="6">
    <source>
        <dbReference type="ARBA" id="ARBA00022741"/>
    </source>
</evidence>
<evidence type="ECO:0000256" key="16">
    <source>
        <dbReference type="ARBA" id="ARBA00053349"/>
    </source>
</evidence>
<evidence type="ECO:0000256" key="13">
    <source>
        <dbReference type="ARBA" id="ARBA00023163"/>
    </source>
</evidence>
<keyword evidence="9" id="KW-0347">Helicase</keyword>
<comment type="caution">
    <text evidence="19">The sequence shown here is derived from an EMBL/GenBank/DDBJ whole genome shotgun (WGS) entry which is preliminary data.</text>
</comment>
<comment type="subcellular location">
    <subcellularLocation>
        <location evidence="1">Nucleus</location>
    </subcellularLocation>
</comment>
<evidence type="ECO:0000256" key="18">
    <source>
        <dbReference type="SAM" id="MobiDB-lite"/>
    </source>
</evidence>
<feature type="compositionally biased region" description="Basic residues" evidence="18">
    <location>
        <begin position="278"/>
        <end position="287"/>
    </location>
</feature>
<dbReference type="PROSITE" id="PS51194">
    <property type="entry name" value="HELICASE_CTER"/>
    <property type="match status" value="1"/>
</dbReference>
<dbReference type="PANTHER" id="PTHR47161:SF1">
    <property type="entry name" value="LYMPHOID-SPECIFIC HELICASE"/>
    <property type="match status" value="1"/>
</dbReference>
<dbReference type="PROSITE" id="PS51192">
    <property type="entry name" value="HELICASE_ATP_BIND_1"/>
    <property type="match status" value="1"/>
</dbReference>
<evidence type="ECO:0000256" key="10">
    <source>
        <dbReference type="ARBA" id="ARBA00022840"/>
    </source>
</evidence>
<protein>
    <recommendedName>
        <fullName evidence="17">Proliferation-associated SNF2-like protein</fullName>
    </recommendedName>
</protein>
<sequence length="1214" mass="136965">MFAAVSSLLGMDRSESPAKPLKDEAVQPADAACNIEAASSACPGTNLPESPIPLRTEGTQQDSDNKSTELSDNENVGKSSDEDMETADELSPEKPPKKQHHITSTEQATFNNGTTAAPINDKNPNENIDPLASNTEDIDMVDTAKDIEVPNPLPNSPKAANPGNTGTEEMEPSSHPEAALGVELDPGSSSPKPTTGAEAGDGLTDAMIKEEEKMHQKTVEEETKLKEEHSKAFANLDEETRDMKYQQLQFLLQKSNMYTVYLSERMKRQQAEQEKKMQRLMKRRELKKKKDEEKRLKEEQEQKAKEEAEKSKSNEPSQPGAVSPGKATTPLTSPRSTRSSRSLQSPGSSSVGSTGSVGRRLTRGKDKTGQTDSQESQASTPGRRGRKRKAESIIEKTEESKKVKVDESQTKDSIPEGEEKLKTEGAKEQVKPATEISDTDKPKPDDTNPNAKKTNEDELKSNVVEADDSKSDSDKAKVENNDKWNEEVADEEEVDDDLDDVEMYQTTAELVAELEKVPELACEGKEIKGEKVLKGQPPLFNGGCLREYQIEGMNWLQTLYENGVNGILADEMGLGKTIQCIATIASLTARRVEGPYLVVAPLSTLPNWLSECKRFAPKLPVILYHGDKNSRTRLRKKINRRVKIGYAGLETCPIILTSYEVAMKDQKNIAHFPWKYLIVDEGHRIKNFECKLIQNLKMYRSTHRLLLTGTPLQNNLSELWSLLNFLLPEIFDDLGSFQAWFCDLEYLQSSEAAKEIVEEEERKNVLAMMHQILKPFMLRRLKTDVCLAIPPKKEVIVYAPLTTLQQQFYRTTIDRTILNVIENKNKPETPVKVELNSKGRPMRQSAKKTVDYAAMMLTEKEKEGKDDDDIEQWAKDMAESISKGIEENKSGKTKNTNAFLRIKLQNIMMQLRKVCNHPYLLEYPINPETNDFRIDEDLVKNCGKTLLLDKMLPVLKKKGHKVLIFSQMTMMLDILQDYCWLRKYKCQRLDGACNLESRQESIEEFNTDKESFIFLLSTRAGGLGINLTAADTVIIYDSDWNPQCDLQAQDRCHRLGQEKPVVVYRVVTAKTIDQRIVERAAAKRKLEKMVISKGKFRSGLQNFVPELDPLKPEELLETLRSADFESSFAGREGNVISNRDLERLLDRSDLWEQWQEKLKDKLKPGEKTKLQTKPKSRRSKSKHQDVEGVFKTIDTDMGQWSETSIIKSSDEGSS</sequence>
<feature type="region of interest" description="Disordered" evidence="18">
    <location>
        <begin position="1162"/>
        <end position="1193"/>
    </location>
</feature>
<organism evidence="19 20">
    <name type="scientific">Owenia fusiformis</name>
    <name type="common">Polychaete worm</name>
    <dbReference type="NCBI Taxonomy" id="6347"/>
    <lineage>
        <taxon>Eukaryota</taxon>
        <taxon>Metazoa</taxon>
        <taxon>Spiralia</taxon>
        <taxon>Lophotrochozoa</taxon>
        <taxon>Annelida</taxon>
        <taxon>Polychaeta</taxon>
        <taxon>Sedentaria</taxon>
        <taxon>Canalipalpata</taxon>
        <taxon>Sabellida</taxon>
        <taxon>Oweniida</taxon>
        <taxon>Oweniidae</taxon>
        <taxon>Owenia</taxon>
    </lineage>
</organism>
<gene>
    <name evidence="19" type="ORF">OFUS_LOCUS969</name>
</gene>
<keyword evidence="4" id="KW-0597">Phosphoprotein</keyword>
<dbReference type="CDD" id="cd18793">
    <property type="entry name" value="SF2_C_SNF"/>
    <property type="match status" value="1"/>
</dbReference>
<name>A0A8J1UAT6_OWEFU</name>
<keyword evidence="14" id="KW-0539">Nucleus</keyword>
<dbReference type="Proteomes" id="UP000749559">
    <property type="component" value="Unassembled WGS sequence"/>
</dbReference>
<feature type="compositionally biased region" description="Basic and acidic residues" evidence="18">
    <location>
        <begin position="207"/>
        <end position="231"/>
    </location>
</feature>
<evidence type="ECO:0000313" key="20">
    <source>
        <dbReference type="Proteomes" id="UP000749559"/>
    </source>
</evidence>
<feature type="region of interest" description="Disordered" evidence="18">
    <location>
        <begin position="266"/>
        <end position="495"/>
    </location>
</feature>
<keyword evidence="11" id="KW-0805">Transcription regulation</keyword>
<keyword evidence="10" id="KW-0067">ATP-binding</keyword>
<keyword evidence="7" id="KW-0498">Mitosis</keyword>
<evidence type="ECO:0000256" key="12">
    <source>
        <dbReference type="ARBA" id="ARBA00023054"/>
    </source>
</evidence>
<dbReference type="FunFam" id="3.40.50.10810:FF:000015">
    <property type="entry name" value="lymphoid-specific helicase isoform X1"/>
    <property type="match status" value="1"/>
</dbReference>